<dbReference type="Proteomes" id="UP000831787">
    <property type="component" value="Chromosome"/>
</dbReference>
<name>A0ABY4EH19_9BACI</name>
<gene>
    <name evidence="2" type="ORF">MUN89_16180</name>
</gene>
<dbReference type="EMBL" id="CP095073">
    <property type="protein sequence ID" value="UOQ43444.1"/>
    <property type="molecule type" value="Genomic_DNA"/>
</dbReference>
<organism evidence="2 3">
    <name type="scientific">Halobacillus salinarum</name>
    <dbReference type="NCBI Taxonomy" id="2932257"/>
    <lineage>
        <taxon>Bacteria</taxon>
        <taxon>Bacillati</taxon>
        <taxon>Bacillota</taxon>
        <taxon>Bacilli</taxon>
        <taxon>Bacillales</taxon>
        <taxon>Bacillaceae</taxon>
        <taxon>Halobacillus</taxon>
    </lineage>
</organism>
<evidence type="ECO:0000313" key="2">
    <source>
        <dbReference type="EMBL" id="UOQ43444.1"/>
    </source>
</evidence>
<sequence>MAKENRPPFDSFLFGNRPSSPQKAESSETPKTDWPALLHEVNKTWDSISPMVKPLLDKFKK</sequence>
<keyword evidence="3" id="KW-1185">Reference proteome</keyword>
<reference evidence="2 3" key="1">
    <citation type="submission" date="2022-04" db="EMBL/GenBank/DDBJ databases">
        <title>Halobacillus sp. isolated from saltern.</title>
        <authorList>
            <person name="Won M."/>
            <person name="Lee C.-M."/>
            <person name="Woen H.-Y."/>
            <person name="Kwon S.-W."/>
        </authorList>
    </citation>
    <scope>NUCLEOTIDE SEQUENCE [LARGE SCALE GENOMIC DNA]</scope>
    <source>
        <strain evidence="2 3">SSBR10-3</strain>
    </source>
</reference>
<evidence type="ECO:0000256" key="1">
    <source>
        <dbReference type="SAM" id="MobiDB-lite"/>
    </source>
</evidence>
<proteinExistence type="predicted"/>
<evidence type="ECO:0000313" key="3">
    <source>
        <dbReference type="Proteomes" id="UP000831787"/>
    </source>
</evidence>
<accession>A0ABY4EH19</accession>
<feature type="region of interest" description="Disordered" evidence="1">
    <location>
        <begin position="1"/>
        <end position="35"/>
    </location>
</feature>
<protein>
    <submittedName>
        <fullName evidence="2">Uncharacterized protein</fullName>
    </submittedName>
</protein>
<dbReference type="RefSeq" id="WP_244708803.1">
    <property type="nucleotide sequence ID" value="NZ_CP095073.1"/>
</dbReference>